<accession>A0A0E9VJF7</accession>
<proteinExistence type="predicted"/>
<dbReference type="AlphaFoldDB" id="A0A0E9VJF7"/>
<reference evidence="1" key="2">
    <citation type="journal article" date="2015" name="Fish Shellfish Immunol.">
        <title>Early steps in the European eel (Anguilla anguilla)-Vibrio vulnificus interaction in the gills: Role of the RtxA13 toxin.</title>
        <authorList>
            <person name="Callol A."/>
            <person name="Pajuelo D."/>
            <person name="Ebbesson L."/>
            <person name="Teles M."/>
            <person name="MacKenzie S."/>
            <person name="Amaro C."/>
        </authorList>
    </citation>
    <scope>NUCLEOTIDE SEQUENCE</scope>
</reference>
<evidence type="ECO:0000313" key="1">
    <source>
        <dbReference type="EMBL" id="JAH77560.1"/>
    </source>
</evidence>
<sequence>MLHTRAVGNIDLILLPIFKS</sequence>
<dbReference type="EMBL" id="GBXM01031017">
    <property type="protein sequence ID" value="JAH77560.1"/>
    <property type="molecule type" value="Transcribed_RNA"/>
</dbReference>
<reference evidence="1" key="1">
    <citation type="submission" date="2014-11" db="EMBL/GenBank/DDBJ databases">
        <authorList>
            <person name="Amaro Gonzalez C."/>
        </authorList>
    </citation>
    <scope>NUCLEOTIDE SEQUENCE</scope>
</reference>
<name>A0A0E9VJF7_ANGAN</name>
<protein>
    <submittedName>
        <fullName evidence="1">Uncharacterized protein</fullName>
    </submittedName>
</protein>
<organism evidence="1">
    <name type="scientific">Anguilla anguilla</name>
    <name type="common">European freshwater eel</name>
    <name type="synonym">Muraena anguilla</name>
    <dbReference type="NCBI Taxonomy" id="7936"/>
    <lineage>
        <taxon>Eukaryota</taxon>
        <taxon>Metazoa</taxon>
        <taxon>Chordata</taxon>
        <taxon>Craniata</taxon>
        <taxon>Vertebrata</taxon>
        <taxon>Euteleostomi</taxon>
        <taxon>Actinopterygii</taxon>
        <taxon>Neopterygii</taxon>
        <taxon>Teleostei</taxon>
        <taxon>Anguilliformes</taxon>
        <taxon>Anguillidae</taxon>
        <taxon>Anguilla</taxon>
    </lineage>
</organism>